<dbReference type="PROSITE" id="PS52035">
    <property type="entry name" value="PEPTIDASE_M14"/>
    <property type="match status" value="1"/>
</dbReference>
<evidence type="ECO:0000256" key="2">
    <source>
        <dbReference type="ARBA" id="ARBA00005988"/>
    </source>
</evidence>
<keyword evidence="5" id="KW-0479">Metal-binding</keyword>
<dbReference type="PROSITE" id="PS00132">
    <property type="entry name" value="CARBOXYPEPT_ZN_1"/>
    <property type="match status" value="1"/>
</dbReference>
<dbReference type="GO" id="GO:0006518">
    <property type="term" value="P:peptide metabolic process"/>
    <property type="evidence" value="ECO:0007669"/>
    <property type="project" value="TreeGrafter"/>
</dbReference>
<dbReference type="SMART" id="SM00631">
    <property type="entry name" value="Zn_pept"/>
    <property type="match status" value="1"/>
</dbReference>
<evidence type="ECO:0000256" key="8">
    <source>
        <dbReference type="ARBA" id="ARBA00023180"/>
    </source>
</evidence>
<dbReference type="WBParaSite" id="TREG1_25840.1">
    <property type="protein sequence ID" value="TREG1_25840.1"/>
    <property type="gene ID" value="TREG1_25840"/>
</dbReference>
<name>A0AA85JKL7_TRIRE</name>
<evidence type="ECO:0000259" key="11">
    <source>
        <dbReference type="PROSITE" id="PS52035"/>
    </source>
</evidence>
<feature type="domain" description="Peptidase M14" evidence="11">
    <location>
        <begin position="24"/>
        <end position="338"/>
    </location>
</feature>
<dbReference type="PANTHER" id="PTHR11532">
    <property type="entry name" value="PROTEASE M14 CARBOXYPEPTIDASE"/>
    <property type="match status" value="1"/>
</dbReference>
<evidence type="ECO:0000313" key="12">
    <source>
        <dbReference type="Proteomes" id="UP000050795"/>
    </source>
</evidence>
<keyword evidence="7" id="KW-0862">Zinc</keyword>
<dbReference type="InterPro" id="IPR050753">
    <property type="entry name" value="Peptidase_M14_domain"/>
</dbReference>
<protein>
    <recommendedName>
        <fullName evidence="11">Peptidase M14 domain-containing protein</fullName>
    </recommendedName>
</protein>
<keyword evidence="12" id="KW-1185">Reference proteome</keyword>
<evidence type="ECO:0000256" key="10">
    <source>
        <dbReference type="SAM" id="SignalP"/>
    </source>
</evidence>
<keyword evidence="4" id="KW-0645">Protease</keyword>
<dbReference type="SUPFAM" id="SSF53187">
    <property type="entry name" value="Zn-dependent exopeptidases"/>
    <property type="match status" value="1"/>
</dbReference>
<dbReference type="InterPro" id="IPR000834">
    <property type="entry name" value="Peptidase_M14"/>
</dbReference>
<dbReference type="CDD" id="cd03858">
    <property type="entry name" value="M14_CP_N-E_like"/>
    <property type="match status" value="1"/>
</dbReference>
<evidence type="ECO:0000256" key="7">
    <source>
        <dbReference type="ARBA" id="ARBA00022833"/>
    </source>
</evidence>
<dbReference type="GO" id="GO:0005615">
    <property type="term" value="C:extracellular space"/>
    <property type="evidence" value="ECO:0007669"/>
    <property type="project" value="TreeGrafter"/>
</dbReference>
<keyword evidence="10" id="KW-0732">Signal</keyword>
<accession>A0AA85JKL7</accession>
<keyword evidence="3" id="KW-0121">Carboxypeptidase</keyword>
<dbReference type="GO" id="GO:0016485">
    <property type="term" value="P:protein processing"/>
    <property type="evidence" value="ECO:0007669"/>
    <property type="project" value="TreeGrafter"/>
</dbReference>
<evidence type="ECO:0000256" key="4">
    <source>
        <dbReference type="ARBA" id="ARBA00022670"/>
    </source>
</evidence>
<dbReference type="GO" id="GO:0008270">
    <property type="term" value="F:zinc ion binding"/>
    <property type="evidence" value="ECO:0007669"/>
    <property type="project" value="InterPro"/>
</dbReference>
<dbReference type="InterPro" id="IPR057247">
    <property type="entry name" value="CARBOXYPEPT_ZN_2"/>
</dbReference>
<dbReference type="Gene3D" id="3.40.630.10">
    <property type="entry name" value="Zn peptidases"/>
    <property type="match status" value="1"/>
</dbReference>
<evidence type="ECO:0000256" key="6">
    <source>
        <dbReference type="ARBA" id="ARBA00022801"/>
    </source>
</evidence>
<dbReference type="Gene3D" id="2.60.40.1120">
    <property type="entry name" value="Carboxypeptidase-like, regulatory domain"/>
    <property type="match status" value="1"/>
</dbReference>
<evidence type="ECO:0000256" key="9">
    <source>
        <dbReference type="PROSITE-ProRule" id="PRU01379"/>
    </source>
</evidence>
<sequence length="491" mass="55539">MLYLCGLFLIHSVLSFSTPIRWDKHHTQADIKSILETVAIKCPDITSLYHLTFGDIRTTDNGNHLFVIALGKHANKSSRLVPDFKYIANMHGDETVGRELLLRLAVYICDEYISGNDFMENLLSQTTIHILPSMNPDGWEVASRNSDSRSLGRYNSESVDLNRNFPDLTRKFYQNLKYGGPLDHIEPDESDVEKAQVETKMVMAWLDNINFVLSANIHGGDLVANYPFDESLNKNASESATPDNSIFVDLAASYADQHSRMKTGSKKCYDESNNFTDGITNGAKWYSLVGGMQDYNYLHTNCFEITLELGCEKFPDASELPRYWNENKMALLNYILQVHRGVKGNVYGYVENTLIPIKDAVIKVTNITDPANPVAILHNIHTDPSGAYYRLLTQGKYVITTLARGFLPAVACVQITRVPSINQPFFEAKEINFLLLPKYTERFQGVNNAEIPPISSKNFRLSGRLHDVECLKDYGEQFSTQNLWFQDDNLA</sequence>
<dbReference type="FunFam" id="3.40.630.10:FF:000020">
    <property type="entry name" value="Carboxypeptidase D"/>
    <property type="match status" value="1"/>
</dbReference>
<dbReference type="SUPFAM" id="SSF49464">
    <property type="entry name" value="Carboxypeptidase regulatory domain-like"/>
    <property type="match status" value="1"/>
</dbReference>
<dbReference type="Proteomes" id="UP000050795">
    <property type="component" value="Unassembled WGS sequence"/>
</dbReference>
<proteinExistence type="inferred from homology"/>
<feature type="active site" description="Proton donor/acceptor" evidence="9">
    <location>
        <position position="308"/>
    </location>
</feature>
<reference evidence="13" key="2">
    <citation type="submission" date="2023-11" db="UniProtKB">
        <authorList>
            <consortium name="WormBaseParasite"/>
        </authorList>
    </citation>
    <scope>IDENTIFICATION</scope>
</reference>
<dbReference type="InterPro" id="IPR008969">
    <property type="entry name" value="CarboxyPept-like_regulatory"/>
</dbReference>
<comment type="similarity">
    <text evidence="2 9">Belongs to the peptidase M14 family.</text>
</comment>
<comment type="cofactor">
    <cofactor evidence="1">
        <name>Zn(2+)</name>
        <dbReference type="ChEBI" id="CHEBI:29105"/>
    </cofactor>
</comment>
<dbReference type="Pfam" id="PF00246">
    <property type="entry name" value="Peptidase_M14"/>
    <property type="match status" value="1"/>
</dbReference>
<evidence type="ECO:0000256" key="5">
    <source>
        <dbReference type="ARBA" id="ARBA00022723"/>
    </source>
</evidence>
<feature type="signal peptide" evidence="10">
    <location>
        <begin position="1"/>
        <end position="15"/>
    </location>
</feature>
<keyword evidence="8" id="KW-0325">Glycoprotein</keyword>
<feature type="chain" id="PRO_5041727015" description="Peptidase M14 domain-containing protein" evidence="10">
    <location>
        <begin position="16"/>
        <end position="491"/>
    </location>
</feature>
<evidence type="ECO:0000256" key="3">
    <source>
        <dbReference type="ARBA" id="ARBA00022645"/>
    </source>
</evidence>
<evidence type="ECO:0000313" key="13">
    <source>
        <dbReference type="WBParaSite" id="TREG1_25840.1"/>
    </source>
</evidence>
<dbReference type="PANTHER" id="PTHR11532:SF62">
    <property type="entry name" value="CARBOXYPEPTIDASE D"/>
    <property type="match status" value="1"/>
</dbReference>
<dbReference type="AlphaFoldDB" id="A0AA85JKL7"/>
<dbReference type="InterPro" id="IPR057246">
    <property type="entry name" value="CARBOXYPEPT_ZN_1"/>
</dbReference>
<evidence type="ECO:0000256" key="1">
    <source>
        <dbReference type="ARBA" id="ARBA00001947"/>
    </source>
</evidence>
<dbReference type="GO" id="GO:0004181">
    <property type="term" value="F:metallocarboxypeptidase activity"/>
    <property type="evidence" value="ECO:0007669"/>
    <property type="project" value="InterPro"/>
</dbReference>
<keyword evidence="6" id="KW-0378">Hydrolase</keyword>
<dbReference type="PRINTS" id="PR00765">
    <property type="entry name" value="CRBOXYPTASEA"/>
</dbReference>
<reference evidence="12" key="1">
    <citation type="submission" date="2022-06" db="EMBL/GenBank/DDBJ databases">
        <authorList>
            <person name="Berger JAMES D."/>
            <person name="Berger JAMES D."/>
        </authorList>
    </citation>
    <scope>NUCLEOTIDE SEQUENCE [LARGE SCALE GENOMIC DNA]</scope>
</reference>
<dbReference type="PROSITE" id="PS00133">
    <property type="entry name" value="CARBOXYPEPT_ZN_2"/>
    <property type="match status" value="1"/>
</dbReference>
<organism evidence="12 13">
    <name type="scientific">Trichobilharzia regenti</name>
    <name type="common">Nasal bird schistosome</name>
    <dbReference type="NCBI Taxonomy" id="157069"/>
    <lineage>
        <taxon>Eukaryota</taxon>
        <taxon>Metazoa</taxon>
        <taxon>Spiralia</taxon>
        <taxon>Lophotrochozoa</taxon>
        <taxon>Platyhelminthes</taxon>
        <taxon>Trematoda</taxon>
        <taxon>Digenea</taxon>
        <taxon>Strigeidida</taxon>
        <taxon>Schistosomatoidea</taxon>
        <taxon>Schistosomatidae</taxon>
        <taxon>Trichobilharzia</taxon>
    </lineage>
</organism>